<organism evidence="5 6">
    <name type="scientific">Ichthyobacterium seriolicida</name>
    <dbReference type="NCBI Taxonomy" id="242600"/>
    <lineage>
        <taxon>Bacteria</taxon>
        <taxon>Pseudomonadati</taxon>
        <taxon>Bacteroidota</taxon>
        <taxon>Flavobacteriia</taxon>
        <taxon>Flavobacteriales</taxon>
        <taxon>Ichthyobacteriaceae</taxon>
        <taxon>Ichthyobacterium</taxon>
    </lineage>
</organism>
<dbReference type="EMBL" id="AP014564">
    <property type="protein sequence ID" value="BAV94256.1"/>
    <property type="molecule type" value="Genomic_DNA"/>
</dbReference>
<dbReference type="AlphaFoldDB" id="A0A1J1E9Q0"/>
<dbReference type="PRINTS" id="PR01727">
    <property type="entry name" value="DNABINDINGHU"/>
</dbReference>
<dbReference type="InterPro" id="IPR000119">
    <property type="entry name" value="Hist_DNA-bd"/>
</dbReference>
<dbReference type="KEGG" id="ise:JBKA6_0243"/>
<dbReference type="InterPro" id="IPR010992">
    <property type="entry name" value="IHF-like_DNA-bd_dom_sf"/>
</dbReference>
<dbReference type="SUPFAM" id="SSF47729">
    <property type="entry name" value="IHF-like DNA-binding proteins"/>
    <property type="match status" value="1"/>
</dbReference>
<dbReference type="GO" id="GO:0003677">
    <property type="term" value="F:DNA binding"/>
    <property type="evidence" value="ECO:0007669"/>
    <property type="project" value="UniProtKB-KW"/>
</dbReference>
<dbReference type="Gene3D" id="4.10.520.10">
    <property type="entry name" value="IHF-like DNA-binding proteins"/>
    <property type="match status" value="1"/>
</dbReference>
<name>A0A1J1E9Q0_9FLAO</name>
<dbReference type="CDD" id="cd13831">
    <property type="entry name" value="HU"/>
    <property type="match status" value="1"/>
</dbReference>
<keyword evidence="3 5" id="KW-0238">DNA-binding</keyword>
<keyword evidence="6" id="KW-1185">Reference proteome</keyword>
<reference evidence="5 6" key="1">
    <citation type="submission" date="2014-03" db="EMBL/GenBank/DDBJ databases">
        <title>complete genome sequence of Flavobacteriaceae bacterium JBKA-6.</title>
        <authorList>
            <person name="Takano T."/>
            <person name="Nakamura Y."/>
            <person name="Takuma S."/>
            <person name="Yasuike M."/>
            <person name="Matsuyama T."/>
            <person name="Sakai T."/>
            <person name="Fujiwara A."/>
            <person name="Kimoto K."/>
            <person name="Fukuda Y."/>
            <person name="Kondo H."/>
            <person name="Hirono I."/>
            <person name="Nakayasu C."/>
        </authorList>
    </citation>
    <scope>NUCLEOTIDE SEQUENCE [LARGE SCALE GENOMIC DNA]</scope>
    <source>
        <strain evidence="5 6">JBKA-6</strain>
    </source>
</reference>
<dbReference type="OrthoDB" id="9799835at2"/>
<proteinExistence type="inferred from homology"/>
<dbReference type="Proteomes" id="UP000243197">
    <property type="component" value="Chromosome"/>
</dbReference>
<evidence type="ECO:0000256" key="1">
    <source>
        <dbReference type="ARBA" id="ARBA00010529"/>
    </source>
</evidence>
<evidence type="ECO:0000256" key="3">
    <source>
        <dbReference type="ARBA" id="ARBA00023125"/>
    </source>
</evidence>
<evidence type="ECO:0000313" key="6">
    <source>
        <dbReference type="Proteomes" id="UP000243197"/>
    </source>
</evidence>
<dbReference type="Pfam" id="PF00216">
    <property type="entry name" value="Bac_DNA_binding"/>
    <property type="match status" value="1"/>
</dbReference>
<dbReference type="PANTHER" id="PTHR33175">
    <property type="entry name" value="DNA-BINDING PROTEIN HU"/>
    <property type="match status" value="1"/>
</dbReference>
<dbReference type="InterPro" id="IPR020816">
    <property type="entry name" value="Histone-like_DNA-bd_CS"/>
</dbReference>
<evidence type="ECO:0000256" key="4">
    <source>
        <dbReference type="RuleBase" id="RU003939"/>
    </source>
</evidence>
<dbReference type="RefSeq" id="WP_096685045.1">
    <property type="nucleotide sequence ID" value="NZ_AP014564.1"/>
</dbReference>
<accession>A0A1J1E9Q0</accession>
<dbReference type="PANTHER" id="PTHR33175:SF3">
    <property type="entry name" value="DNA-BINDING PROTEIN HU-BETA"/>
    <property type="match status" value="1"/>
</dbReference>
<gene>
    <name evidence="5" type="ORF">JBKA6_0243</name>
</gene>
<evidence type="ECO:0000313" key="5">
    <source>
        <dbReference type="EMBL" id="BAV94256.1"/>
    </source>
</evidence>
<dbReference type="PROSITE" id="PS00045">
    <property type="entry name" value="HISTONE_LIKE"/>
    <property type="match status" value="1"/>
</dbReference>
<dbReference type="GO" id="GO:0030527">
    <property type="term" value="F:structural constituent of chromatin"/>
    <property type="evidence" value="ECO:0007669"/>
    <property type="project" value="InterPro"/>
</dbReference>
<sequence length="90" mass="9652">MNKSELIDAMASDTGSTKENAKKMLESFVSNVENTLSKGGKISLVGFGSFSTSKREAREGRNPQTGQAIQIASKTVVKFKPGSELNNKVN</sequence>
<keyword evidence="2" id="KW-0226">DNA condensation</keyword>
<dbReference type="SMART" id="SM00411">
    <property type="entry name" value="BHL"/>
    <property type="match status" value="1"/>
</dbReference>
<evidence type="ECO:0000256" key="2">
    <source>
        <dbReference type="ARBA" id="ARBA00023067"/>
    </source>
</evidence>
<comment type="similarity">
    <text evidence="1 4">Belongs to the bacterial histone-like protein family.</text>
</comment>
<dbReference type="GO" id="GO:0005829">
    <property type="term" value="C:cytosol"/>
    <property type="evidence" value="ECO:0007669"/>
    <property type="project" value="TreeGrafter"/>
</dbReference>
<dbReference type="GO" id="GO:0030261">
    <property type="term" value="P:chromosome condensation"/>
    <property type="evidence" value="ECO:0007669"/>
    <property type="project" value="UniProtKB-KW"/>
</dbReference>
<protein>
    <submittedName>
        <fullName evidence="5">DNA-binding protein</fullName>
    </submittedName>
</protein>